<protein>
    <submittedName>
        <fullName evidence="8">TOC75-3, chloroplastic</fullName>
    </submittedName>
</protein>
<dbReference type="InterPro" id="IPR057355">
    <property type="entry name" value="POTRA2_Toc75"/>
</dbReference>
<dbReference type="Pfam" id="PF01103">
    <property type="entry name" value="Omp85"/>
    <property type="match status" value="1"/>
</dbReference>
<evidence type="ECO:0000256" key="1">
    <source>
        <dbReference type="ARBA" id="ARBA00022805"/>
    </source>
</evidence>
<organism evidence="8 9">
    <name type="scientific">Olea europaea subsp. europaea</name>
    <dbReference type="NCBI Taxonomy" id="158383"/>
    <lineage>
        <taxon>Eukaryota</taxon>
        <taxon>Viridiplantae</taxon>
        <taxon>Streptophyta</taxon>
        <taxon>Embryophyta</taxon>
        <taxon>Tracheophyta</taxon>
        <taxon>Spermatophyta</taxon>
        <taxon>Magnoliopsida</taxon>
        <taxon>eudicotyledons</taxon>
        <taxon>Gunneridae</taxon>
        <taxon>Pentapetalae</taxon>
        <taxon>asterids</taxon>
        <taxon>lamiids</taxon>
        <taxon>Lamiales</taxon>
        <taxon>Oleaceae</taxon>
        <taxon>Oleeae</taxon>
        <taxon>Olea</taxon>
    </lineage>
</organism>
<dbReference type="Gene3D" id="3.10.20.310">
    <property type="entry name" value="membrane protein fhac"/>
    <property type="match status" value="2"/>
</dbReference>
<dbReference type="PANTHER" id="PTHR12815:SF42">
    <property type="entry name" value="BACTERIAL SURFACE ANTIGEN (D15) DOMAIN-CONTAINING PROTEIN"/>
    <property type="match status" value="1"/>
</dbReference>
<dbReference type="Pfam" id="PF25280">
    <property type="entry name" value="POTRA2_Toc75"/>
    <property type="match status" value="1"/>
</dbReference>
<dbReference type="Gene3D" id="3.40.50.2000">
    <property type="entry name" value="Glycogen Phosphorylase B"/>
    <property type="match status" value="1"/>
</dbReference>
<feature type="domain" description="Toc75-like POTRA" evidence="7">
    <location>
        <begin position="214"/>
        <end position="273"/>
    </location>
</feature>
<evidence type="ECO:0000256" key="2">
    <source>
        <dbReference type="ARBA" id="ARBA00023136"/>
    </source>
</evidence>
<feature type="domain" description="Toc75-like second POTRA" evidence="6">
    <location>
        <begin position="282"/>
        <end position="395"/>
    </location>
</feature>
<dbReference type="Proteomes" id="UP000594638">
    <property type="component" value="Unassembled WGS sequence"/>
</dbReference>
<comment type="caution">
    <text evidence="8">The sequence shown here is derived from an EMBL/GenBank/DDBJ whole genome shotgun (WGS) entry which is preliminary data.</text>
</comment>
<feature type="compositionally biased region" description="Basic and acidic residues" evidence="4">
    <location>
        <begin position="118"/>
        <end position="132"/>
    </location>
</feature>
<feature type="region of interest" description="Disordered" evidence="4">
    <location>
        <begin position="108"/>
        <end position="133"/>
    </location>
</feature>
<comment type="subcellular location">
    <subcellularLocation>
        <location evidence="3">Plastid</location>
        <location evidence="3">Chloroplast outer membrane</location>
    </subcellularLocation>
</comment>
<evidence type="ECO:0000256" key="4">
    <source>
        <dbReference type="SAM" id="MobiDB-lite"/>
    </source>
</evidence>
<keyword evidence="1" id="KW-1002">Plastid outer membrane</keyword>
<evidence type="ECO:0000259" key="6">
    <source>
        <dbReference type="Pfam" id="PF25280"/>
    </source>
</evidence>
<sequence length="846" mass="94892">MNNNSKDQFHEHMVEMLETQEQHGQVACIVYDTLMHFVDEVATRLELPTVALRPNSAAYRQSDHVILQLQADNLIPLPGLANSDQPFLWRAEPAPGEGARPRVLALPERLAKKTHKNQSPEKQKSERAERKTLPPRHATAAACLLVSCDGGILEGVTLHFSSKFYFSGKNSLSSSPRHRNVFIRRFEFSVLGRWRKKTIWNEKNGIPMDCRSIINVEDAFNDLLTLQPCRIYTKAQLQKEVENLASSGWFKEVELDMKTNSDGTVDINFPIKEMYWGSKYRMKCIGVNSLLELDSIQMDENMTQNEAMESMMSYNRQYRKRVEEARPCMLPMAVQGEIQGMLRQCGNVNSRLLRKIAKRIEKWYHENGYQLSRVVNFGNLDPNSKELVCEVMEGDINRVVVQFQDKLGNICEGNTKLGVITRVLPKQLGKGRVFQIEAFREALNNLNSLNLFSNIELNPSMDERNGAITAEIKLQEAQCQSVEVSTEWNIVPQRSGRPMLASIQPSANISLEVRNLKGLNRSIIGSMTLSNLFDPEDDLGFKFEYVHPYLDGVHNPRNRTFRASCFNSSKSSPAFTSGPEVDLPPLWVDRAGVKANITEDFTKQSKFTCGLVMEEIITRDENGQISRNGQKMMLNGDISANGPPTTLSGTGTDRMAFLQANLTRDNTRSLNGALIGERNVFQFDQGLCIGSKFPFFNRHKLTMTKFFPLKQVEEGKGKPAPPVLVLHGLYGGCVGDLPNHEAFTLGGPYSVRGYNVGELGAARQKLELAAEVRIPVKNAYAYAFAEHGNDLGSSVSVQGNPTKAYMRNGHGSSYGVGVKLGQVRAEYAIDHNSRRGSLFIHVGERF</sequence>
<dbReference type="OrthoDB" id="1161695at2759"/>
<feature type="domain" description="Toc75-like POTRA" evidence="7">
    <location>
        <begin position="397"/>
        <end position="476"/>
    </location>
</feature>
<accession>A0A8S0UKP4</accession>
<evidence type="ECO:0000259" key="5">
    <source>
        <dbReference type="Pfam" id="PF01103"/>
    </source>
</evidence>
<dbReference type="Pfam" id="PF25282">
    <property type="entry name" value="POTRA1_3_Toc75"/>
    <property type="match status" value="2"/>
</dbReference>
<reference evidence="8 9" key="1">
    <citation type="submission" date="2019-12" db="EMBL/GenBank/DDBJ databases">
        <authorList>
            <person name="Alioto T."/>
            <person name="Alioto T."/>
            <person name="Gomez Garrido J."/>
        </authorList>
    </citation>
    <scope>NUCLEOTIDE SEQUENCE [LARGE SCALE GENOMIC DNA]</scope>
</reference>
<dbReference type="EMBL" id="CACTIH010007784">
    <property type="protein sequence ID" value="CAA3018110.1"/>
    <property type="molecule type" value="Genomic_DNA"/>
</dbReference>
<dbReference type="AlphaFoldDB" id="A0A8S0UKP4"/>
<dbReference type="InterPro" id="IPR000184">
    <property type="entry name" value="Bac_surfAg_D15"/>
</dbReference>
<dbReference type="Gene3D" id="2.40.160.50">
    <property type="entry name" value="membrane protein fhac: a member of the omp85/tpsb transporter family"/>
    <property type="match status" value="1"/>
</dbReference>
<dbReference type="GO" id="GO:0045037">
    <property type="term" value="P:protein import into chloroplast stroma"/>
    <property type="evidence" value="ECO:0007669"/>
    <property type="project" value="TreeGrafter"/>
</dbReference>
<keyword evidence="9" id="KW-1185">Reference proteome</keyword>
<name>A0A8S0UKP4_OLEEU</name>
<dbReference type="PANTHER" id="PTHR12815">
    <property type="entry name" value="SORTING AND ASSEMBLY MACHINERY SAMM50 PROTEIN FAMILY MEMBER"/>
    <property type="match status" value="1"/>
</dbReference>
<dbReference type="GO" id="GO:0009707">
    <property type="term" value="C:chloroplast outer membrane"/>
    <property type="evidence" value="ECO:0007669"/>
    <property type="project" value="UniProtKB-SubCell"/>
</dbReference>
<keyword evidence="2" id="KW-0472">Membrane</keyword>
<keyword evidence="1" id="KW-0934">Plastid</keyword>
<gene>
    <name evidence="8" type="ORF">OLEA9_A102269</name>
</gene>
<dbReference type="InterPro" id="IPR039910">
    <property type="entry name" value="D15-like"/>
</dbReference>
<evidence type="ECO:0000313" key="9">
    <source>
        <dbReference type="Proteomes" id="UP000594638"/>
    </source>
</evidence>
<feature type="domain" description="Bacterial surface antigen (D15)" evidence="5">
    <location>
        <begin position="515"/>
        <end position="829"/>
    </location>
</feature>
<dbReference type="Gramene" id="OE9A102269T1">
    <property type="protein sequence ID" value="OE9A102269C1"/>
    <property type="gene ID" value="OE9A102269"/>
</dbReference>
<evidence type="ECO:0000313" key="8">
    <source>
        <dbReference type="EMBL" id="CAA3018110.1"/>
    </source>
</evidence>
<evidence type="ECO:0000256" key="3">
    <source>
        <dbReference type="ARBA" id="ARBA00024013"/>
    </source>
</evidence>
<evidence type="ECO:0000259" key="7">
    <source>
        <dbReference type="Pfam" id="PF25282"/>
    </source>
</evidence>
<dbReference type="InterPro" id="IPR057354">
    <property type="entry name" value="POTRA1_3_Toc75"/>
</dbReference>
<proteinExistence type="predicted"/>
<dbReference type="GO" id="GO:0009658">
    <property type="term" value="P:chloroplast organization"/>
    <property type="evidence" value="ECO:0007669"/>
    <property type="project" value="TreeGrafter"/>
</dbReference>